<evidence type="ECO:0008006" key="3">
    <source>
        <dbReference type="Google" id="ProtNLM"/>
    </source>
</evidence>
<evidence type="ECO:0000313" key="2">
    <source>
        <dbReference type="Proteomes" id="UP000031982"/>
    </source>
</evidence>
<evidence type="ECO:0000313" key="1">
    <source>
        <dbReference type="EMBL" id="KIL75865.1"/>
    </source>
</evidence>
<protein>
    <recommendedName>
        <fullName evidence="3">Mobile element protein</fullName>
    </recommendedName>
</protein>
<proteinExistence type="predicted"/>
<gene>
    <name evidence="1" type="ORF">SD77_2705</name>
</gene>
<comment type="caution">
    <text evidence="1">The sequence shown here is derived from an EMBL/GenBank/DDBJ whole genome shotgun (WGS) entry which is preliminary data.</text>
</comment>
<name>A0ABR5ARI9_BACBA</name>
<sequence length="90" mass="11192">MLEWVAELLFSIIIPQDDALDTKKIDRHIARLNQFDWFKQIYTDESYHRSFFVNRKVRWYLQSSLRVNRMIKKEKAQRRFLAFLDRQVNR</sequence>
<keyword evidence="2" id="KW-1185">Reference proteome</keyword>
<reference evidence="1 2" key="1">
    <citation type="submission" date="2015-01" db="EMBL/GenBank/DDBJ databases">
        <title>Genome Assembly of Bacillus badius MTCC 1458.</title>
        <authorList>
            <person name="Verma A."/>
            <person name="Khatri I."/>
            <person name="Mual P."/>
            <person name="Subramanian S."/>
            <person name="Krishnamurthi S."/>
        </authorList>
    </citation>
    <scope>NUCLEOTIDE SEQUENCE [LARGE SCALE GENOMIC DNA]</scope>
    <source>
        <strain evidence="1 2">MTCC 1458</strain>
    </source>
</reference>
<organism evidence="1 2">
    <name type="scientific">Bacillus badius</name>
    <dbReference type="NCBI Taxonomy" id="1455"/>
    <lineage>
        <taxon>Bacteria</taxon>
        <taxon>Bacillati</taxon>
        <taxon>Bacillota</taxon>
        <taxon>Bacilli</taxon>
        <taxon>Bacillales</taxon>
        <taxon>Bacillaceae</taxon>
        <taxon>Pseudobacillus</taxon>
    </lineage>
</organism>
<dbReference type="Proteomes" id="UP000031982">
    <property type="component" value="Unassembled WGS sequence"/>
</dbReference>
<accession>A0ABR5ARI9</accession>
<dbReference type="EMBL" id="JXLP01000021">
    <property type="protein sequence ID" value="KIL75865.1"/>
    <property type="molecule type" value="Genomic_DNA"/>
</dbReference>
<dbReference type="RefSeq" id="WP_041101358.1">
    <property type="nucleotide sequence ID" value="NZ_JARTHD010000023.1"/>
</dbReference>